<dbReference type="Proteomes" id="UP000215450">
    <property type="component" value="Unassembled WGS sequence"/>
</dbReference>
<dbReference type="InterPro" id="IPR001736">
    <property type="entry name" value="PLipase_D/transphosphatidylase"/>
</dbReference>
<accession>A0A238HG64</accession>
<proteinExistence type="predicted"/>
<evidence type="ECO:0000313" key="2">
    <source>
        <dbReference type="EMBL" id="SMQ12713.1"/>
    </source>
</evidence>
<dbReference type="PANTHER" id="PTHR21248:SF12">
    <property type="entry name" value="CARDIOLIPIN SYNTHASE C"/>
    <property type="match status" value="1"/>
</dbReference>
<dbReference type="OrthoDB" id="9814092at2"/>
<keyword evidence="4" id="KW-1185">Reference proteome</keyword>
<dbReference type="PANTHER" id="PTHR21248">
    <property type="entry name" value="CARDIOLIPIN SYNTHASE"/>
    <property type="match status" value="1"/>
</dbReference>
<dbReference type="RefSeq" id="WP_095062842.1">
    <property type="nucleotide sequence ID" value="NZ_FXUV02000087.1"/>
</dbReference>
<evidence type="ECO:0000313" key="4">
    <source>
        <dbReference type="Proteomes" id="UP000215450"/>
    </source>
</evidence>
<reference evidence="2" key="1">
    <citation type="submission" date="2017-05" db="EMBL/GenBank/DDBJ databases">
        <authorList>
            <person name="Song R."/>
            <person name="Chenine A.L."/>
            <person name="Ruprecht R.M."/>
        </authorList>
    </citation>
    <scope>NUCLEOTIDE SEQUENCE</scope>
    <source>
        <strain evidence="2">Kingella_eburonensis</strain>
    </source>
</reference>
<dbReference type="GO" id="GO:0032049">
    <property type="term" value="P:cardiolipin biosynthetic process"/>
    <property type="evidence" value="ECO:0007669"/>
    <property type="project" value="UniProtKB-ARBA"/>
</dbReference>
<name>A0A238HG64_9NEIS</name>
<dbReference type="SMART" id="SM00155">
    <property type="entry name" value="PLDc"/>
    <property type="match status" value="2"/>
</dbReference>
<sequence>MRYPILFSALFLTACQTLPDLSTRTPSIYIPTVHSKRLEQALQLPAASETDTEVQATSETSKEPLFNGQAYVLNDTRDALAARIQLIENADVSIDAQYYIWHDDVSGRMLLRKLFQAAERGVRIRLLLDDNNTRGMDDLLAAVNAHPNIQIRLFNPFLHRRWRALGYLNDFPRVNRRMHNKSLTADNRASVVGGRNVGDEYFDDNHETAFADMDVLVSGGIVTRISQEFDRYWRSDSAYPFEMIVKKSSIERGEKRLQQDDKQTEAAQRYAEDLSQAPLIQAAAQKNVPFIQTQMQLVSDDPAKALDRKVRVNVSEEIRRALGSPQKDIYLVSPYFVPTKSGVDVLKKMVERGVKTTVLTNSLAATDVAAVHSGYVKYRKPMLLAGVDLYEFKADGKPSFAKMKDTGLTGSSSSSLHAKTFVVDSKRVFVGSFNLDPRSARLNTEMGLVLHSPVLAQNMNSSLKDEMAVGAYHVTLNDKGRLQWNDPANDLLPSKKEPEAGFFKRVISRVLSWLPIERLL</sequence>
<dbReference type="Pfam" id="PF13091">
    <property type="entry name" value="PLDc_2"/>
    <property type="match status" value="2"/>
</dbReference>
<evidence type="ECO:0000259" key="1">
    <source>
        <dbReference type="PROSITE" id="PS50035"/>
    </source>
</evidence>
<dbReference type="EC" id="2.7.8.-" evidence="2"/>
<feature type="domain" description="PLD phosphodiesterase" evidence="1">
    <location>
        <begin position="174"/>
        <end position="201"/>
    </location>
</feature>
<dbReference type="AlphaFoldDB" id="A0A238HG64"/>
<keyword evidence="2" id="KW-0808">Transferase</keyword>
<dbReference type="EMBL" id="FXUV01000030">
    <property type="protein sequence ID" value="SMQ12713.1"/>
    <property type="molecule type" value="Genomic_DNA"/>
</dbReference>
<dbReference type="STRING" id="1522312.GCA_900177895_00295"/>
<feature type="domain" description="PLD phosphodiesterase" evidence="1">
    <location>
        <begin position="412"/>
        <end position="439"/>
    </location>
</feature>
<dbReference type="InterPro" id="IPR025202">
    <property type="entry name" value="PLD-like_dom"/>
</dbReference>
<dbReference type="SUPFAM" id="SSF56024">
    <property type="entry name" value="Phospholipase D/nuclease"/>
    <property type="match status" value="2"/>
</dbReference>
<dbReference type="PROSITE" id="PS50035">
    <property type="entry name" value="PLD"/>
    <property type="match status" value="2"/>
</dbReference>
<gene>
    <name evidence="2" type="primary">cls</name>
    <name evidence="2" type="ORF">KEBURONENSIS_00289</name>
    <name evidence="3" type="ORF">KEBURONENSIS_00669</name>
</gene>
<reference evidence="3 4" key="2">
    <citation type="submission" date="2017-06" db="EMBL/GenBank/DDBJ databases">
        <authorList>
            <person name="Kim H.J."/>
            <person name="Triplett B.A."/>
        </authorList>
    </citation>
    <scope>NUCLEOTIDE SEQUENCE [LARGE SCALE GENOMIC DNA]</scope>
    <source>
        <strain evidence="3">Kingella_eburonensis</strain>
    </source>
</reference>
<evidence type="ECO:0000313" key="3">
    <source>
        <dbReference type="EMBL" id="SNB84631.1"/>
    </source>
</evidence>
<protein>
    <submittedName>
        <fullName evidence="2">Cardiolipin synthase</fullName>
        <ecNumber evidence="2">2.7.8.-</ecNumber>
    </submittedName>
</protein>
<organism evidence="2">
    <name type="scientific">Kingella negevensis</name>
    <dbReference type="NCBI Taxonomy" id="1522312"/>
    <lineage>
        <taxon>Bacteria</taxon>
        <taxon>Pseudomonadati</taxon>
        <taxon>Pseudomonadota</taxon>
        <taxon>Betaproteobacteria</taxon>
        <taxon>Neisseriales</taxon>
        <taxon>Neisseriaceae</taxon>
        <taxon>Kingella</taxon>
    </lineage>
</organism>
<dbReference type="CDD" id="cd09111">
    <property type="entry name" value="PLDc_ymdC_like_1"/>
    <property type="match status" value="1"/>
</dbReference>
<dbReference type="GO" id="GO:0030572">
    <property type="term" value="F:phosphatidyltransferase activity"/>
    <property type="evidence" value="ECO:0007669"/>
    <property type="project" value="UniProtKB-ARBA"/>
</dbReference>
<dbReference type="PROSITE" id="PS51257">
    <property type="entry name" value="PROKAR_LIPOPROTEIN"/>
    <property type="match status" value="1"/>
</dbReference>
<dbReference type="CDD" id="cd09113">
    <property type="entry name" value="PLDc_ymdC_like_2"/>
    <property type="match status" value="1"/>
</dbReference>
<dbReference type="Gene3D" id="3.30.870.10">
    <property type="entry name" value="Endonuclease Chain A"/>
    <property type="match status" value="2"/>
</dbReference>
<dbReference type="EMBL" id="FXUV02000087">
    <property type="protein sequence ID" value="SNB84631.1"/>
    <property type="molecule type" value="Genomic_DNA"/>
</dbReference>